<feature type="disulfide bond" evidence="13">
    <location>
        <begin position="95"/>
        <end position="99"/>
    </location>
</feature>
<dbReference type="SMART" id="SM00270">
    <property type="entry name" value="ChtBD1"/>
    <property type="match status" value="2"/>
</dbReference>
<evidence type="ECO:0000256" key="15">
    <source>
        <dbReference type="SAM" id="SignalP"/>
    </source>
</evidence>
<dbReference type="SMART" id="SM00636">
    <property type="entry name" value="Glyco_18"/>
    <property type="match status" value="1"/>
</dbReference>
<comment type="caution">
    <text evidence="13">Lacks conserved residue(s) required for the propagation of feature annotation.</text>
</comment>
<comment type="similarity">
    <text evidence="3">Belongs to the glycosyl hydrolase 18 family. Chitinase class V subfamily.</text>
</comment>
<dbReference type="PROSITE" id="PS51910">
    <property type="entry name" value="GH18_2"/>
    <property type="match status" value="1"/>
</dbReference>
<dbReference type="SUPFAM" id="SSF54556">
    <property type="entry name" value="Chitinase insertion domain"/>
    <property type="match status" value="1"/>
</dbReference>
<protein>
    <recommendedName>
        <fullName evidence="4">chitinase</fullName>
        <ecNumber evidence="4">3.2.1.14</ecNumber>
    </recommendedName>
</protein>
<comment type="catalytic activity">
    <reaction evidence="1">
        <text>Random endo-hydrolysis of N-acetyl-beta-D-glucosaminide (1-&gt;4)-beta-linkages in chitin and chitodextrins.</text>
        <dbReference type="EC" id="3.2.1.14"/>
    </reaction>
</comment>
<feature type="disulfide bond" evidence="13">
    <location>
        <begin position="72"/>
        <end position="84"/>
    </location>
</feature>
<dbReference type="PROSITE" id="PS00026">
    <property type="entry name" value="CHIT_BIND_I_1"/>
    <property type="match status" value="1"/>
</dbReference>
<dbReference type="GO" id="GO:0008843">
    <property type="term" value="F:endochitinase activity"/>
    <property type="evidence" value="ECO:0007669"/>
    <property type="project" value="UniProtKB-EC"/>
</dbReference>
<dbReference type="STRING" id="1111077.M1WGW8"/>
<dbReference type="eggNOG" id="KOG2806">
    <property type="taxonomic scope" value="Eukaryota"/>
</dbReference>
<dbReference type="Gene3D" id="3.10.50.10">
    <property type="match status" value="1"/>
</dbReference>
<keyword evidence="6 13" id="KW-0147">Chitin-binding</keyword>
<dbReference type="InterPro" id="IPR001579">
    <property type="entry name" value="Glyco_hydro_18_chit_AS"/>
</dbReference>
<keyword evidence="13" id="KW-1015">Disulfide bond</keyword>
<dbReference type="CDD" id="cd00035">
    <property type="entry name" value="ChtBD1"/>
    <property type="match status" value="2"/>
</dbReference>
<dbReference type="PANTHER" id="PTHR11177:SF397">
    <property type="entry name" value="CHITINASE"/>
    <property type="match status" value="1"/>
</dbReference>
<dbReference type="GO" id="GO:0000272">
    <property type="term" value="P:polysaccharide catabolic process"/>
    <property type="evidence" value="ECO:0007669"/>
    <property type="project" value="UniProtKB-KW"/>
</dbReference>
<keyword evidence="12" id="KW-0624">Polysaccharide degradation</keyword>
<dbReference type="EMBL" id="CAGA01000038">
    <property type="protein sequence ID" value="CCE32154.1"/>
    <property type="molecule type" value="Genomic_DNA"/>
</dbReference>
<dbReference type="FunFam" id="3.10.50.10:FF:000008">
    <property type="entry name" value="Chitinase 11"/>
    <property type="match status" value="1"/>
</dbReference>
<feature type="disulfide bond" evidence="13">
    <location>
        <begin position="139"/>
        <end position="143"/>
    </location>
</feature>
<accession>M1WGW8</accession>
<feature type="chain" id="PRO_5004019573" description="chitinase" evidence="15">
    <location>
        <begin position="22"/>
        <end position="1164"/>
    </location>
</feature>
<evidence type="ECO:0000256" key="6">
    <source>
        <dbReference type="ARBA" id="ARBA00022669"/>
    </source>
</evidence>
<dbReference type="PROSITE" id="PS01095">
    <property type="entry name" value="GH18_1"/>
    <property type="match status" value="1"/>
</dbReference>
<dbReference type="InterPro" id="IPR050314">
    <property type="entry name" value="Glycosyl_Hydrlase_18"/>
</dbReference>
<keyword evidence="7 14" id="KW-0378">Hydrolase</keyword>
<evidence type="ECO:0000259" key="16">
    <source>
        <dbReference type="PROSITE" id="PS50941"/>
    </source>
</evidence>
<feature type="domain" description="GH18" evidence="17">
    <location>
        <begin position="160"/>
        <end position="517"/>
    </location>
</feature>
<evidence type="ECO:0000256" key="13">
    <source>
        <dbReference type="PROSITE-ProRule" id="PRU00261"/>
    </source>
</evidence>
<dbReference type="GO" id="GO:0006032">
    <property type="term" value="P:chitin catabolic process"/>
    <property type="evidence" value="ECO:0007669"/>
    <property type="project" value="UniProtKB-KW"/>
</dbReference>
<reference evidence="18 19" key="1">
    <citation type="journal article" date="2013" name="PLoS Genet.">
        <title>Plant-symbiotic fungi as chemical engineers: Multi-genome analysis of the Clavicipitaceae reveals dynamics of alkaloid loci.</title>
        <authorList>
            <person name="Schardl C.L."/>
            <person name="Young C.A."/>
            <person name="Hesse U."/>
            <person name="Amyotte S.G."/>
            <person name="Andreeva K."/>
            <person name="Calie P.J."/>
            <person name="Fleetwood D.J."/>
            <person name="Haws D.C."/>
            <person name="Moore N."/>
            <person name="Oeser B."/>
            <person name="Panaccione D.G."/>
            <person name="Schweri K.K."/>
            <person name="Voisey C.R."/>
            <person name="Farman M.L."/>
            <person name="Jaromczyk J.W."/>
            <person name="Roe B.A."/>
            <person name="O'Sullivan D.M."/>
            <person name="Scott B."/>
            <person name="Tudzynski P."/>
            <person name="An Z."/>
            <person name="Arnaoudova E.G."/>
            <person name="Bullock C.T."/>
            <person name="Charlton N.D."/>
            <person name="Chen L."/>
            <person name="Cox M."/>
            <person name="Dinkins R.D."/>
            <person name="Florea S."/>
            <person name="Glenn A.E."/>
            <person name="Gordon A."/>
            <person name="Gueldener U."/>
            <person name="Harris D.R."/>
            <person name="Hollin W."/>
            <person name="Jaromczyk J."/>
            <person name="Johnson R.D."/>
            <person name="Khan A.K."/>
            <person name="Leistner E."/>
            <person name="Leuchtmann A."/>
            <person name="Li C."/>
            <person name="Liu J."/>
            <person name="Liu J."/>
            <person name="Liu M."/>
            <person name="Mace W."/>
            <person name="Machado C."/>
            <person name="Nagabhyru P."/>
            <person name="Pan J."/>
            <person name="Schmid J."/>
            <person name="Sugawara K."/>
            <person name="Steiner U."/>
            <person name="Takach J.E."/>
            <person name="Tanaka E."/>
            <person name="Webb J.S."/>
            <person name="Wilson E.V."/>
            <person name="Wiseman J.L."/>
            <person name="Yoshida R."/>
            <person name="Zeng Z."/>
        </authorList>
    </citation>
    <scope>NUCLEOTIDE SEQUENCE [LARGE SCALE GENOMIC DNA]</scope>
    <source>
        <strain evidence="18 19">20.1</strain>
    </source>
</reference>
<dbReference type="InterPro" id="IPR001223">
    <property type="entry name" value="Glyco_hydro18_cat"/>
</dbReference>
<proteinExistence type="inferred from homology"/>
<dbReference type="InterPro" id="IPR018371">
    <property type="entry name" value="Chitin-binding_1_CS"/>
</dbReference>
<evidence type="ECO:0000256" key="9">
    <source>
        <dbReference type="ARBA" id="ARBA00023026"/>
    </source>
</evidence>
<feature type="domain" description="Chitin-binding type-1" evidence="16">
    <location>
        <begin position="102"/>
        <end position="145"/>
    </location>
</feature>
<dbReference type="PROSITE" id="PS50941">
    <property type="entry name" value="CHIT_BIND_I_2"/>
    <property type="match status" value="2"/>
</dbReference>
<evidence type="ECO:0000256" key="2">
    <source>
        <dbReference type="ARBA" id="ARBA00004613"/>
    </source>
</evidence>
<feature type="disulfide bond" evidence="13">
    <location>
        <begin position="77"/>
        <end position="91"/>
    </location>
</feature>
<keyword evidence="11 14" id="KW-0326">Glycosidase</keyword>
<keyword evidence="19" id="KW-1185">Reference proteome</keyword>
<dbReference type="SUPFAM" id="SSF51445">
    <property type="entry name" value="(Trans)glycosidases"/>
    <property type="match status" value="1"/>
</dbReference>
<dbReference type="InterPro" id="IPR036861">
    <property type="entry name" value="Endochitinase-like_sf"/>
</dbReference>
<evidence type="ECO:0000313" key="18">
    <source>
        <dbReference type="EMBL" id="CCE32154.1"/>
    </source>
</evidence>
<dbReference type="Gene3D" id="3.30.60.10">
    <property type="entry name" value="Endochitinase-like"/>
    <property type="match status" value="1"/>
</dbReference>
<feature type="domain" description="Chitin-binding type-1" evidence="16">
    <location>
        <begin position="63"/>
        <end position="101"/>
    </location>
</feature>
<evidence type="ECO:0000256" key="12">
    <source>
        <dbReference type="ARBA" id="ARBA00023326"/>
    </source>
</evidence>
<evidence type="ECO:0000256" key="4">
    <source>
        <dbReference type="ARBA" id="ARBA00012729"/>
    </source>
</evidence>
<name>M1WGW8_CLAP2</name>
<feature type="signal peptide" evidence="15">
    <location>
        <begin position="1"/>
        <end position="21"/>
    </location>
</feature>
<dbReference type="PANTHER" id="PTHR11177">
    <property type="entry name" value="CHITINASE"/>
    <property type="match status" value="1"/>
</dbReference>
<feature type="disulfide bond" evidence="13">
    <location>
        <begin position="116"/>
        <end position="128"/>
    </location>
</feature>
<dbReference type="InterPro" id="IPR017853">
    <property type="entry name" value="GH"/>
</dbReference>
<dbReference type="GO" id="GO:0005576">
    <property type="term" value="C:extracellular region"/>
    <property type="evidence" value="ECO:0007669"/>
    <property type="project" value="UniProtKB-SubCell"/>
</dbReference>
<comment type="subcellular location">
    <subcellularLocation>
        <location evidence="2">Secreted</location>
    </subcellularLocation>
</comment>
<feature type="disulfide bond" evidence="13">
    <location>
        <begin position="121"/>
        <end position="135"/>
    </location>
</feature>
<evidence type="ECO:0000256" key="7">
    <source>
        <dbReference type="ARBA" id="ARBA00022801"/>
    </source>
</evidence>
<dbReference type="OrthoDB" id="73875at2759"/>
<dbReference type="AlphaFoldDB" id="M1WGW8"/>
<dbReference type="SUPFAM" id="SSF57016">
    <property type="entry name" value="Plant lectins/antimicrobial peptides"/>
    <property type="match status" value="1"/>
</dbReference>
<dbReference type="InterPro" id="IPR001002">
    <property type="entry name" value="Chitin-bd_1"/>
</dbReference>
<dbReference type="InterPro" id="IPR029070">
    <property type="entry name" value="Chitinase_insertion_sf"/>
</dbReference>
<evidence type="ECO:0000256" key="3">
    <source>
        <dbReference type="ARBA" id="ARBA00008682"/>
    </source>
</evidence>
<dbReference type="HOGENOM" id="CLU_001837_3_0_1"/>
<evidence type="ECO:0000256" key="10">
    <source>
        <dbReference type="ARBA" id="ARBA00023277"/>
    </source>
</evidence>
<dbReference type="Proteomes" id="UP000016801">
    <property type="component" value="Unassembled WGS sequence"/>
</dbReference>
<evidence type="ECO:0000259" key="17">
    <source>
        <dbReference type="PROSITE" id="PS51910"/>
    </source>
</evidence>
<comment type="caution">
    <text evidence="18">The sequence shown here is derived from an EMBL/GenBank/DDBJ whole genome shotgun (WGS) entry which is preliminary data.</text>
</comment>
<sequence>MHFLRFTVAVLSTAFLPAVESSSTSLGAHLYTRSHRSVYARRLEITRDNASSRALKALQAREDYTCGLGRQCNNKACCGESGNCGYGAAYCGKGCTSNCDAVAECGKDSKDGKTTCPLNTCCSQYGFCGTTKDFCGKGCQSNCNEKPSPPLGSFKGMALSRVIGYYQAWGARSTCHKTSPHDLPLAALTHLNYAFAYLDPTSFKLTTMDASTSISLFDDMSDLKTTNPRLEIFVSIGGWTFSDNDTYTQPIFGNIARSSENRQLFADEVASFLTYYGFDGIDLDWEYPGAPDRGGKKEDTENYVELVKTLRATLDKTGRPLGITFTAPSSYWYLQWFDLPGMMKYCDWINLMSYDLHGTWDSTNPIGAITQGHTNLTEIKLAAELFWRVNIPAHKIALGFGFYGRAFTLSDPSCTTPGCPFSGGAKPGVCTKASGYLAYYEVQEILKKNPSIKIIHDKQAAVKYFTFDKDQWVSFDDQDTFKQKVEWANSVGFSGSLIWASDLDDFEFTAHASLTGKDKSMLNSPSASKQAVLDSPMAKENLESYLRKDCYVQQDSLTACKPGDNQVGYDKAGLSKDYKPICCPKGSAMTKCLWRGGNGGTNAGRDCNGICHPGEVKITMSAYGGLPGESSEKAHCTRGQKAFCCQLGIFNAALSQCSWSSGVGSSCGSDQQGIAYIWGMSGGSTILKHGNEFCCPKDHSPPLLDCHWVGKGDCADNSCGASEVTLLTNSQGESFRSCSWGRQRSLCCTINNEKLQTYTCDFDLCSLPEYRAACGDEALHDDEEGGTSIARRSPYTTSDGRTLWTYEIGGGDEMDDRSDLDIQGRSPPGRPRRRIMRMKNLAGTLYTALELTVTSRPYRPGLKSLKGDGSDTLLIRGGYNLLKEACSSTAMRFLYEPELPKKGFHMEHVREINMIYGFVESLLAGTLSSGPPMVTRLDPMAVYRGWNKIYPVSLPHIGAVVRDMVDYTIPMTPNDRIFETLGSYAYRGGVAFLPASLNMLKGVLMASHSPLGSRTGKFESLVRLVAGRGDEEALNILLTAMQGTVAVFNYLNDVNLNSAFTEAGRLLTAEMSRADEYMPELKGILEAWKEWEPDYYNHVVSNARNWLISRGAMIAQKFSVHPAENPNALKLVSEAARIVSQIGQIRSPLREQAMKNAKSRRSRL</sequence>
<dbReference type="VEuPathDB" id="FungiDB:CPUR_06014"/>
<dbReference type="Pfam" id="PF00704">
    <property type="entry name" value="Glyco_hydro_18"/>
    <property type="match status" value="1"/>
</dbReference>
<dbReference type="EC" id="3.2.1.14" evidence="4"/>
<organism evidence="18 19">
    <name type="scientific">Claviceps purpurea (strain 20.1)</name>
    <name type="common">Ergot fungus</name>
    <name type="synonym">Sphacelia segetum</name>
    <dbReference type="NCBI Taxonomy" id="1111077"/>
    <lineage>
        <taxon>Eukaryota</taxon>
        <taxon>Fungi</taxon>
        <taxon>Dikarya</taxon>
        <taxon>Ascomycota</taxon>
        <taxon>Pezizomycotina</taxon>
        <taxon>Sordariomycetes</taxon>
        <taxon>Hypocreomycetidae</taxon>
        <taxon>Hypocreales</taxon>
        <taxon>Clavicipitaceae</taxon>
        <taxon>Claviceps</taxon>
    </lineage>
</organism>
<keyword evidence="8" id="KW-0146">Chitin degradation</keyword>
<keyword evidence="5" id="KW-0964">Secreted</keyword>
<dbReference type="Pfam" id="PF00187">
    <property type="entry name" value="Chitin_bind_1"/>
    <property type="match status" value="1"/>
</dbReference>
<dbReference type="GO" id="GO:0008061">
    <property type="term" value="F:chitin binding"/>
    <property type="evidence" value="ECO:0007669"/>
    <property type="project" value="UniProtKB-UniRule"/>
</dbReference>
<dbReference type="InterPro" id="IPR011583">
    <property type="entry name" value="Chitinase_II/V-like_cat"/>
</dbReference>
<keyword evidence="15" id="KW-0732">Signal</keyword>
<keyword evidence="9" id="KW-0843">Virulence</keyword>
<evidence type="ECO:0000256" key="14">
    <source>
        <dbReference type="RuleBase" id="RU000489"/>
    </source>
</evidence>
<evidence type="ECO:0000256" key="1">
    <source>
        <dbReference type="ARBA" id="ARBA00000822"/>
    </source>
</evidence>
<evidence type="ECO:0000256" key="5">
    <source>
        <dbReference type="ARBA" id="ARBA00022525"/>
    </source>
</evidence>
<evidence type="ECO:0000256" key="11">
    <source>
        <dbReference type="ARBA" id="ARBA00023295"/>
    </source>
</evidence>
<dbReference type="Gene3D" id="3.20.20.80">
    <property type="entry name" value="Glycosidases"/>
    <property type="match status" value="1"/>
</dbReference>
<keyword evidence="10" id="KW-0119">Carbohydrate metabolism</keyword>
<evidence type="ECO:0000256" key="8">
    <source>
        <dbReference type="ARBA" id="ARBA00023024"/>
    </source>
</evidence>
<evidence type="ECO:0000313" key="19">
    <source>
        <dbReference type="Proteomes" id="UP000016801"/>
    </source>
</evidence>
<gene>
    <name evidence="18" type="ORF">CPUR_06014</name>
</gene>